<dbReference type="Pfam" id="PF04307">
    <property type="entry name" value="YdjM"/>
    <property type="match status" value="1"/>
</dbReference>
<sequence length="283" mass="29137">MMGRTHALTGALAGLLIGRATGLSPDSGQEPGVAATLTACAALGPFAAVTAGYALVPDLDHRTSTATRLLGPVTRLLSRGLRGTSRWLYEHTKGPADEPGGEHRHLTHTLVFAAALGGLCAATTAAWGPWAVLGWLTFGLLLAVDRLGLPALVAYGAGAAAWLPATLSASGLPDGQAVLAALDASSGWLGLAVALGCAVHCLGDALTESGCPLLWPFLPIRGETWYEVRPPSWLRFRTGKRFERLVVFPLVALGCLAAIPGLLPQVIELVTPPAQPAAGGGLW</sequence>
<dbReference type="GO" id="GO:0016787">
    <property type="term" value="F:hydrolase activity"/>
    <property type="evidence" value="ECO:0007669"/>
    <property type="project" value="UniProtKB-KW"/>
</dbReference>
<keyword evidence="2" id="KW-0378">Hydrolase</keyword>
<evidence type="ECO:0000256" key="1">
    <source>
        <dbReference type="SAM" id="Phobius"/>
    </source>
</evidence>
<keyword evidence="1" id="KW-0472">Membrane</keyword>
<feature type="transmembrane region" description="Helical" evidence="1">
    <location>
        <begin position="32"/>
        <end position="56"/>
    </location>
</feature>
<accession>A0ABP8VW16</accession>
<dbReference type="EMBL" id="BAABIB010000184">
    <property type="protein sequence ID" value="GAA4672501.1"/>
    <property type="molecule type" value="Genomic_DNA"/>
</dbReference>
<keyword evidence="3" id="KW-1185">Reference proteome</keyword>
<organism evidence="2 3">
    <name type="scientific">Amycolatopsis dongchuanensis</name>
    <dbReference type="NCBI Taxonomy" id="1070866"/>
    <lineage>
        <taxon>Bacteria</taxon>
        <taxon>Bacillati</taxon>
        <taxon>Actinomycetota</taxon>
        <taxon>Actinomycetes</taxon>
        <taxon>Pseudonocardiales</taxon>
        <taxon>Pseudonocardiaceae</taxon>
        <taxon>Amycolatopsis</taxon>
    </lineage>
</organism>
<feature type="transmembrane region" description="Helical" evidence="1">
    <location>
        <begin position="245"/>
        <end position="263"/>
    </location>
</feature>
<evidence type="ECO:0000313" key="3">
    <source>
        <dbReference type="Proteomes" id="UP001500192"/>
    </source>
</evidence>
<dbReference type="InterPro" id="IPR007404">
    <property type="entry name" value="YdjM-like"/>
</dbReference>
<comment type="caution">
    <text evidence="2">The sequence shown here is derived from an EMBL/GenBank/DDBJ whole genome shotgun (WGS) entry which is preliminary data.</text>
</comment>
<gene>
    <name evidence="2" type="ORF">GCM10023214_78980</name>
</gene>
<protein>
    <submittedName>
        <fullName evidence="2">Metal-dependent hydrolase</fullName>
    </submittedName>
</protein>
<proteinExistence type="predicted"/>
<dbReference type="RefSeq" id="WP_346057032.1">
    <property type="nucleotide sequence ID" value="NZ_BAABIB010000184.1"/>
</dbReference>
<reference evidence="3" key="1">
    <citation type="journal article" date="2019" name="Int. J. Syst. Evol. Microbiol.">
        <title>The Global Catalogue of Microorganisms (GCM) 10K type strain sequencing project: providing services to taxonomists for standard genome sequencing and annotation.</title>
        <authorList>
            <consortium name="The Broad Institute Genomics Platform"/>
            <consortium name="The Broad Institute Genome Sequencing Center for Infectious Disease"/>
            <person name="Wu L."/>
            <person name="Ma J."/>
        </authorList>
    </citation>
    <scope>NUCLEOTIDE SEQUENCE [LARGE SCALE GENOMIC DNA]</scope>
    <source>
        <strain evidence="3">JCM 18054</strain>
    </source>
</reference>
<keyword evidence="1" id="KW-0812">Transmembrane</keyword>
<feature type="transmembrane region" description="Helical" evidence="1">
    <location>
        <begin position="147"/>
        <end position="165"/>
    </location>
</feature>
<evidence type="ECO:0000313" key="2">
    <source>
        <dbReference type="EMBL" id="GAA4672501.1"/>
    </source>
</evidence>
<dbReference type="Proteomes" id="UP001500192">
    <property type="component" value="Unassembled WGS sequence"/>
</dbReference>
<name>A0ABP8VW16_9PSEU</name>
<keyword evidence="1" id="KW-1133">Transmembrane helix</keyword>
<feature type="transmembrane region" description="Helical" evidence="1">
    <location>
        <begin position="109"/>
        <end position="127"/>
    </location>
</feature>